<protein>
    <submittedName>
        <fullName evidence="1">Uncharacterized protein</fullName>
    </submittedName>
</protein>
<sequence length="100" mass="11229">MNQTLHSPAPGPHTTERIYVSVSSVFDATGYMQPTAITWADGRTFPIESVRDCRPASALSRGDCYTVVIHGQEKHLFFERTDPLFPSRVGRWFVERSASV</sequence>
<proteinExistence type="predicted"/>
<gene>
    <name evidence="1" type="ORF">Selli1_31430</name>
</gene>
<dbReference type="Proteomes" id="UP001145145">
    <property type="component" value="Unassembled WGS sequence"/>
</dbReference>
<comment type="caution">
    <text evidence="1">The sequence shown here is derived from an EMBL/GenBank/DDBJ whole genome shotgun (WGS) entry which is preliminary data.</text>
</comment>
<evidence type="ECO:0000313" key="1">
    <source>
        <dbReference type="EMBL" id="GLG05969.1"/>
    </source>
</evidence>
<keyword evidence="2" id="KW-1185">Reference proteome</keyword>
<accession>A0A9W6C9N1</accession>
<organism evidence="1 2">
    <name type="scientific">Sellimonas catena</name>
    <dbReference type="NCBI Taxonomy" id="2994035"/>
    <lineage>
        <taxon>Bacteria</taxon>
        <taxon>Bacillati</taxon>
        <taxon>Bacillota</taxon>
        <taxon>Clostridia</taxon>
        <taxon>Lachnospirales</taxon>
        <taxon>Lachnospiraceae</taxon>
        <taxon>Sellimonas</taxon>
    </lineage>
</organism>
<evidence type="ECO:0000313" key="2">
    <source>
        <dbReference type="Proteomes" id="UP001145145"/>
    </source>
</evidence>
<reference evidence="1 2" key="1">
    <citation type="journal article" date="2023" name="Int. J. Syst. Evol. Microbiol.">
        <title>Sellimonas catena sp. nov., isolated from human faeces.</title>
        <authorList>
            <person name="Hisatomi A."/>
            <person name="Ohkuma M."/>
            <person name="Sakamoto M."/>
        </authorList>
    </citation>
    <scope>NUCLEOTIDE SEQUENCE [LARGE SCALE GENOMIC DNA]</scope>
    <source>
        <strain evidence="1 2">12EGH17</strain>
    </source>
</reference>
<dbReference type="EMBL" id="BSBO01000042">
    <property type="protein sequence ID" value="GLG05969.1"/>
    <property type="molecule type" value="Genomic_DNA"/>
</dbReference>
<name>A0A9W6C9N1_9FIRM</name>
<dbReference type="RefSeq" id="WP_118636208.1">
    <property type="nucleotide sequence ID" value="NZ_BSBO01000042.1"/>
</dbReference>
<dbReference type="AlphaFoldDB" id="A0A9W6C9N1"/>